<dbReference type="PROSITE" id="PS50146">
    <property type="entry name" value="DAGK"/>
    <property type="match status" value="1"/>
</dbReference>
<feature type="region of interest" description="Disordered" evidence="1">
    <location>
        <begin position="322"/>
        <end position="350"/>
    </location>
</feature>
<reference evidence="4" key="1">
    <citation type="journal article" date="2019" name="Int. J. Syst. Evol. Microbiol.">
        <title>The Global Catalogue of Microorganisms (GCM) 10K type strain sequencing project: providing services to taxonomists for standard genome sequencing and annotation.</title>
        <authorList>
            <consortium name="The Broad Institute Genomics Platform"/>
            <consortium name="The Broad Institute Genome Sequencing Center for Infectious Disease"/>
            <person name="Wu L."/>
            <person name="Ma J."/>
        </authorList>
    </citation>
    <scope>NUCLEOTIDE SEQUENCE [LARGE SCALE GENOMIC DNA]</scope>
    <source>
        <strain evidence="4">JCM 4594</strain>
    </source>
</reference>
<evidence type="ECO:0000259" key="2">
    <source>
        <dbReference type="PROSITE" id="PS50146"/>
    </source>
</evidence>
<dbReference type="SUPFAM" id="SSF111331">
    <property type="entry name" value="NAD kinase/diacylglycerol kinase-like"/>
    <property type="match status" value="1"/>
</dbReference>
<dbReference type="SUPFAM" id="SSF48317">
    <property type="entry name" value="Acid phosphatase/Vanadium-dependent haloperoxidase"/>
    <property type="match status" value="1"/>
</dbReference>
<dbReference type="InterPro" id="IPR016064">
    <property type="entry name" value="NAD/diacylglycerol_kinase_sf"/>
</dbReference>
<dbReference type="EMBL" id="BMUU01000006">
    <property type="protein sequence ID" value="GGY42049.1"/>
    <property type="molecule type" value="Genomic_DNA"/>
</dbReference>
<evidence type="ECO:0000313" key="3">
    <source>
        <dbReference type="EMBL" id="GGY42049.1"/>
    </source>
</evidence>
<feature type="domain" description="DAGKc" evidence="2">
    <location>
        <begin position="201"/>
        <end position="331"/>
    </location>
</feature>
<protein>
    <submittedName>
        <fullName evidence="3">Phosphoesterase</fullName>
    </submittedName>
</protein>
<dbReference type="Gene3D" id="3.40.50.10330">
    <property type="entry name" value="Probable inorganic polyphosphate/atp-NAD kinase, domain 1"/>
    <property type="match status" value="1"/>
</dbReference>
<dbReference type="SMART" id="SM00046">
    <property type="entry name" value="DAGKc"/>
    <property type="match status" value="1"/>
</dbReference>
<dbReference type="GeneID" id="96291968"/>
<dbReference type="InterPro" id="IPR036938">
    <property type="entry name" value="PAP2/HPO_sf"/>
</dbReference>
<feature type="compositionally biased region" description="Acidic residues" evidence="1">
    <location>
        <begin position="339"/>
        <end position="349"/>
    </location>
</feature>
<organism evidence="3 4">
    <name type="scientific">Streptomyces xanthochromogenes</name>
    <dbReference type="NCBI Taxonomy" id="67384"/>
    <lineage>
        <taxon>Bacteria</taxon>
        <taxon>Bacillati</taxon>
        <taxon>Actinomycetota</taxon>
        <taxon>Actinomycetes</taxon>
        <taxon>Kitasatosporales</taxon>
        <taxon>Streptomycetaceae</taxon>
        <taxon>Streptomyces</taxon>
    </lineage>
</organism>
<accession>A0ABQ3A952</accession>
<dbReference type="RefSeq" id="WP_190027860.1">
    <property type="nucleotide sequence ID" value="NZ_BMUU01000006.1"/>
</dbReference>
<comment type="caution">
    <text evidence="3">The sequence shown here is derived from an EMBL/GenBank/DDBJ whole genome shotgun (WGS) entry which is preliminary data.</text>
</comment>
<proteinExistence type="predicted"/>
<dbReference type="Proteomes" id="UP000600946">
    <property type="component" value="Unassembled WGS sequence"/>
</dbReference>
<feature type="compositionally biased region" description="Polar residues" evidence="1">
    <location>
        <begin position="22"/>
        <end position="38"/>
    </location>
</feature>
<keyword evidence="4" id="KW-1185">Reference proteome</keyword>
<feature type="region of interest" description="Disordered" evidence="1">
    <location>
        <begin position="1"/>
        <end position="38"/>
    </location>
</feature>
<dbReference type="InterPro" id="IPR001206">
    <property type="entry name" value="Diacylglycerol_kinase_cat_dom"/>
</dbReference>
<evidence type="ECO:0000256" key="1">
    <source>
        <dbReference type="SAM" id="MobiDB-lite"/>
    </source>
</evidence>
<gene>
    <name evidence="3" type="ORF">GCM10010326_40280</name>
</gene>
<dbReference type="Pfam" id="PF00781">
    <property type="entry name" value="DAGK_cat"/>
    <property type="match status" value="1"/>
</dbReference>
<name>A0ABQ3A952_9ACTN</name>
<evidence type="ECO:0000313" key="4">
    <source>
        <dbReference type="Proteomes" id="UP000600946"/>
    </source>
</evidence>
<sequence>MKRPGRPQTAHGLQKAGGLASRLSSLTKSPSVRGSSTTRLLRKAAEHDAVWLGAAAVLGLSGGRSARRAALRGIGSVAIVAAVNHTLAKPAARSSRPVLDALPGIFPRPSTASLPSSPMASAAAFAAGVVVESPRYGLAVLPFAAGLAYVRAGGELDHRRRAAAGAIVGVGAALLTCRWWPVKPEAAAAAAPPRRPAPALKEGKGLQLVVNPSSGVAWSKDTAETLRALLPEAAITVFEPGDDLLALLDRAAARAAADGGALGVCGGDGTVNAGSATAARHRVPLAVFPGGTFNHFAADLGNQTMEDVARALRAGDAVTADVGRASSPVRPGTHPATDEPGDAPEEFPSGEDQQLFLNTFSIGVYSELVHARERLEKRIGKWPALAVGLAKVLATGSPLSVVINGRPRRIWLLFAGNGIYHPAGFAPTYRTQLDDGLLDVRAVEAGTPLARTRLLLAVLTGTLHSSRVLTTAQVRRLDLEVIEGEPHFAYDGEVTEATYRHLVLDKLPGAVTLYRPADQEQWLR</sequence>
<dbReference type="InterPro" id="IPR017438">
    <property type="entry name" value="ATP-NAD_kinase_N"/>
</dbReference>
<dbReference type="Gene3D" id="2.60.200.40">
    <property type="match status" value="1"/>
</dbReference>